<dbReference type="Pfam" id="PF02543">
    <property type="entry name" value="Carbam_trans_N"/>
    <property type="match status" value="1"/>
</dbReference>
<dbReference type="InterPro" id="IPR051338">
    <property type="entry name" value="NodU/CmcH_Carbamoyltrnsfr"/>
</dbReference>
<dbReference type="InterPro" id="IPR003696">
    <property type="entry name" value="Carbtransf_dom"/>
</dbReference>
<proteinExistence type="inferred from homology"/>
<comment type="similarity">
    <text evidence="1">Belongs to the NodU/CmcH family.</text>
</comment>
<dbReference type="PANTHER" id="PTHR34847:SF1">
    <property type="entry name" value="NODULATION PROTEIN U"/>
    <property type="match status" value="1"/>
</dbReference>
<dbReference type="Gene3D" id="3.30.420.40">
    <property type="match status" value="2"/>
</dbReference>
<dbReference type="SUPFAM" id="SSF53067">
    <property type="entry name" value="Actin-like ATPase domain"/>
    <property type="match status" value="1"/>
</dbReference>
<dbReference type="InterPro" id="IPR031730">
    <property type="entry name" value="Carbam_trans_C"/>
</dbReference>
<feature type="domain" description="Carbamoyltransferase" evidence="2">
    <location>
        <begin position="7"/>
        <end position="346"/>
    </location>
</feature>
<evidence type="ECO:0000256" key="1">
    <source>
        <dbReference type="ARBA" id="ARBA00006129"/>
    </source>
</evidence>
<evidence type="ECO:0000259" key="2">
    <source>
        <dbReference type="Pfam" id="PF02543"/>
    </source>
</evidence>
<dbReference type="InterPro" id="IPR038152">
    <property type="entry name" value="Carbam_trans_C_sf"/>
</dbReference>
<organism evidence="4 5">
    <name type="scientific">Photorhabdus laumondii subsp. clarkei</name>
    <dbReference type="NCBI Taxonomy" id="2029685"/>
    <lineage>
        <taxon>Bacteria</taxon>
        <taxon>Pseudomonadati</taxon>
        <taxon>Pseudomonadota</taxon>
        <taxon>Gammaproteobacteria</taxon>
        <taxon>Enterobacterales</taxon>
        <taxon>Morganellaceae</taxon>
        <taxon>Photorhabdus</taxon>
    </lineage>
</organism>
<dbReference type="CDD" id="cd24098">
    <property type="entry name" value="ASKHA_NBD_TobZ_N"/>
    <property type="match status" value="1"/>
</dbReference>
<comment type="caution">
    <text evidence="4">The sequence shown here is derived from an EMBL/GenBank/DDBJ whole genome shotgun (WGS) entry which is preliminary data.</text>
</comment>
<dbReference type="GO" id="GO:0003824">
    <property type="term" value="F:catalytic activity"/>
    <property type="evidence" value="ECO:0007669"/>
    <property type="project" value="InterPro"/>
</dbReference>
<dbReference type="InterPro" id="IPR043129">
    <property type="entry name" value="ATPase_NBD"/>
</dbReference>
<evidence type="ECO:0000313" key="5">
    <source>
        <dbReference type="Proteomes" id="UP000250870"/>
    </source>
</evidence>
<evidence type="ECO:0000313" key="4">
    <source>
        <dbReference type="EMBL" id="RAW86101.1"/>
    </source>
</evidence>
<evidence type="ECO:0008006" key="6">
    <source>
        <dbReference type="Google" id="ProtNLM"/>
    </source>
</evidence>
<evidence type="ECO:0000259" key="3">
    <source>
        <dbReference type="Pfam" id="PF16861"/>
    </source>
</evidence>
<dbReference type="PANTHER" id="PTHR34847">
    <property type="entry name" value="NODULATION PROTEIN U"/>
    <property type="match status" value="1"/>
</dbReference>
<protein>
    <recommendedName>
        <fullName evidence="6">Carbamoyltransferase</fullName>
    </recommendedName>
</protein>
<accession>A0A329VB54</accession>
<sequence>MDLDMIILGINSFFEHPSVALLKDGKLLYAIEDERITRIKHGKSYTPYKTYVPFGSIYAALKYTDIHSSEIDEVAYSYSSKLHYKQLIGCFLGKRRSSFSEEYAAYRSARNFKLALKGHFELPSRYSDLLPVDSLKNAIYTEWDHHLAHAASAFYYSKKESALIVVSDGSGEKSCTSIYIGRGSSIKLLGSVDLPHSLGFFYSDFTKYLGFEPFSDEYKVMGLAAYGTSKYDKEISRILELRPNGRYRVNYNNIKLIRDIIPPRKYGEELNQKHFDLACSVQNQLEECLESIVRYYIKVSKEENLCLAGGTFLNVLANDRLCRLDCVKDVYIQPGAHDAGTALGAAALSWVKKGGNAQIDYDSMFLGSEYTESEILSAIKLARVQAKKIDDEALSTILSELLANENIVALYRGRIEFGPRALGNRSLLASPCSAKTREKLNILKDREMFRPLAPLVLEEHFNTYFDGTPNRYMMMTAKAKDEAKELIPAVVHADGTSRVQAIYKQHDGFLHDVLKIFMEKAGVPVLINTSFNVRGKPIDFTPHDALASFFTAGVDYLLMGNYLIKNPNLTSE</sequence>
<name>A0A329VB54_9GAMM</name>
<dbReference type="Proteomes" id="UP000250870">
    <property type="component" value="Unassembled WGS sequence"/>
</dbReference>
<gene>
    <name evidence="4" type="ORF">CKY01_18290</name>
</gene>
<dbReference type="EMBL" id="NSCI01000031">
    <property type="protein sequence ID" value="RAW86101.1"/>
    <property type="molecule type" value="Genomic_DNA"/>
</dbReference>
<reference evidence="4 5" key="1">
    <citation type="journal article" date="2018" name="Int. J. Syst. Evol. Microbiol.">
        <title>Whole-genome-based revisit of Photorhabdus phylogeny: proposal for the elevation of most Photorhabdus subspecies to the species level and description of one novel species Photorhabdus bodei sp. nov., and one novel subspecies Photorhabdus laumondii subsp. clarkei subsp. nov.</title>
        <authorList>
            <person name="Machado R.A.R."/>
            <person name="Wuthrich D."/>
            <person name="Kuhnert P."/>
            <person name="Arce C.C.M."/>
            <person name="Thonen L."/>
            <person name="Ruiz C."/>
            <person name="Zhang X."/>
            <person name="Robert C.A.M."/>
            <person name="Karimi J."/>
            <person name="Kamali S."/>
            <person name="Ma J."/>
            <person name="Bruggmann R."/>
            <person name="Erb M."/>
        </authorList>
    </citation>
    <scope>NUCLEOTIDE SEQUENCE [LARGE SCALE GENOMIC DNA]</scope>
    <source>
        <strain evidence="4 5">BOJ-47</strain>
    </source>
</reference>
<dbReference type="Pfam" id="PF16861">
    <property type="entry name" value="Carbam_trans_C"/>
    <property type="match status" value="1"/>
</dbReference>
<feature type="domain" description="Carbamoyltransferase C-terminal" evidence="3">
    <location>
        <begin position="400"/>
        <end position="565"/>
    </location>
</feature>
<dbReference type="AlphaFoldDB" id="A0A329VB54"/>
<dbReference type="Gene3D" id="3.90.870.20">
    <property type="entry name" value="Carbamoyltransferase, C-terminal domain"/>
    <property type="match status" value="1"/>
</dbReference>